<evidence type="ECO:0000256" key="1">
    <source>
        <dbReference type="SAM" id="MobiDB-lite"/>
    </source>
</evidence>
<evidence type="ECO:0000313" key="3">
    <source>
        <dbReference type="EMBL" id="CAF1329081.1"/>
    </source>
</evidence>
<proteinExistence type="predicted"/>
<reference evidence="2" key="1">
    <citation type="submission" date="2021-02" db="EMBL/GenBank/DDBJ databases">
        <authorList>
            <person name="Nowell W R."/>
        </authorList>
    </citation>
    <scope>NUCLEOTIDE SEQUENCE</scope>
</reference>
<evidence type="ECO:0000313" key="5">
    <source>
        <dbReference type="EMBL" id="CAF4140438.1"/>
    </source>
</evidence>
<accession>A0A814DF32</accession>
<dbReference type="EMBL" id="CAJNOK010021221">
    <property type="protein sequence ID" value="CAF1329081.1"/>
    <property type="molecule type" value="Genomic_DNA"/>
</dbReference>
<dbReference type="Proteomes" id="UP000663829">
    <property type="component" value="Unassembled WGS sequence"/>
</dbReference>
<evidence type="ECO:0000313" key="2">
    <source>
        <dbReference type="EMBL" id="CAF0956214.1"/>
    </source>
</evidence>
<protein>
    <submittedName>
        <fullName evidence="2">Uncharacterized protein</fullName>
    </submittedName>
</protein>
<dbReference type="Proteomes" id="UP000682733">
    <property type="component" value="Unassembled WGS sequence"/>
</dbReference>
<name>A0A814DF32_9BILA</name>
<dbReference type="EMBL" id="CAJOBC010002399">
    <property type="protein sequence ID" value="CAF3731206.1"/>
    <property type="molecule type" value="Genomic_DNA"/>
</dbReference>
<evidence type="ECO:0000313" key="4">
    <source>
        <dbReference type="EMBL" id="CAF3731206.1"/>
    </source>
</evidence>
<feature type="region of interest" description="Disordered" evidence="1">
    <location>
        <begin position="51"/>
        <end position="85"/>
    </location>
</feature>
<dbReference type="Proteomes" id="UP000681722">
    <property type="component" value="Unassembled WGS sequence"/>
</dbReference>
<evidence type="ECO:0000313" key="6">
    <source>
        <dbReference type="Proteomes" id="UP000663829"/>
    </source>
</evidence>
<keyword evidence="6" id="KW-1185">Reference proteome</keyword>
<sequence length="85" mass="9080">MDDVDTTPTTAAANMYLQNALLDHNELINENQSDPLSTPEMNSEVTPVTTDMYGAAGMSGSLSTVPPQPLDATGVPPTNEDKRWS</sequence>
<gene>
    <name evidence="2" type="ORF">GPM918_LOCUS11510</name>
    <name evidence="3" type="ORF">OVA965_LOCUS29797</name>
    <name evidence="4" type="ORF">SRO942_LOCUS11511</name>
    <name evidence="5" type="ORF">TMI583_LOCUS30583</name>
</gene>
<organism evidence="2 6">
    <name type="scientific">Didymodactylos carnosus</name>
    <dbReference type="NCBI Taxonomy" id="1234261"/>
    <lineage>
        <taxon>Eukaryota</taxon>
        <taxon>Metazoa</taxon>
        <taxon>Spiralia</taxon>
        <taxon>Gnathifera</taxon>
        <taxon>Rotifera</taxon>
        <taxon>Eurotatoria</taxon>
        <taxon>Bdelloidea</taxon>
        <taxon>Philodinida</taxon>
        <taxon>Philodinidae</taxon>
        <taxon>Didymodactylos</taxon>
    </lineage>
</organism>
<dbReference type="Proteomes" id="UP000677228">
    <property type="component" value="Unassembled WGS sequence"/>
</dbReference>
<dbReference type="AlphaFoldDB" id="A0A814DF32"/>
<dbReference type="EMBL" id="CAJOBA010042836">
    <property type="protein sequence ID" value="CAF4140438.1"/>
    <property type="molecule type" value="Genomic_DNA"/>
</dbReference>
<dbReference type="EMBL" id="CAJNOQ010002399">
    <property type="protein sequence ID" value="CAF0956214.1"/>
    <property type="molecule type" value="Genomic_DNA"/>
</dbReference>
<comment type="caution">
    <text evidence="2">The sequence shown here is derived from an EMBL/GenBank/DDBJ whole genome shotgun (WGS) entry which is preliminary data.</text>
</comment>